<comment type="caution">
    <text evidence="5">The sequence shown here is derived from an EMBL/GenBank/DDBJ whole genome shotgun (WGS) entry which is preliminary data.</text>
</comment>
<accession>A0A9P9I9N3</accession>
<evidence type="ECO:0000313" key="5">
    <source>
        <dbReference type="EMBL" id="KAH7111634.1"/>
    </source>
</evidence>
<feature type="active site" description="O-isoaspartyl threonine intermediate" evidence="1">
    <location>
        <position position="77"/>
    </location>
</feature>
<sequence length="393" mass="42468">MFQPLNAMSSLLLSIALASIPLAPPAAGQLWNWIPALSSPEWFSSEVAQQAYYHPESAFICFNAELPNITVYSTGGTITAAADSRFETTNYDSAILGISTVIKANPTICETANIRPVELAREDSIDIKLEALKLWSQIIQDDLNNPFTQGAVFATGTDRLTDFAYFLAMTMDGGTQLVVTGASRPATAYNTDGHKNLLDSVLVVVYVFRHSASNNHGVLILFSGRILPPRYTIKSSFSQENAFQTICTGDVGLVSEGKVQFYFVSSQLSNQPYFDVRKIAPDTMFPRVETVNANPSRTITIENGTAGVFVIGFGAGYLPQSNIDDIIKSLNGTSIPILVGSHVPGRVGVHRMDFGIASGCIPPSNALAQFELALWMGLSLQDIEASFEVGGDY</sequence>
<organism evidence="5 6">
    <name type="scientific">Dactylonectria macrodidyma</name>
    <dbReference type="NCBI Taxonomy" id="307937"/>
    <lineage>
        <taxon>Eukaryota</taxon>
        <taxon>Fungi</taxon>
        <taxon>Dikarya</taxon>
        <taxon>Ascomycota</taxon>
        <taxon>Pezizomycotina</taxon>
        <taxon>Sordariomycetes</taxon>
        <taxon>Hypocreomycetidae</taxon>
        <taxon>Hypocreales</taxon>
        <taxon>Nectriaceae</taxon>
        <taxon>Dactylonectria</taxon>
    </lineage>
</organism>
<evidence type="ECO:0000259" key="4">
    <source>
        <dbReference type="Pfam" id="PF00710"/>
    </source>
</evidence>
<evidence type="ECO:0000313" key="6">
    <source>
        <dbReference type="Proteomes" id="UP000738349"/>
    </source>
</evidence>
<evidence type="ECO:0000256" key="2">
    <source>
        <dbReference type="PIRSR" id="PIRSR001220-2"/>
    </source>
</evidence>
<reference evidence="5" key="1">
    <citation type="journal article" date="2021" name="Nat. Commun.">
        <title>Genetic determinants of endophytism in the Arabidopsis root mycobiome.</title>
        <authorList>
            <person name="Mesny F."/>
            <person name="Miyauchi S."/>
            <person name="Thiergart T."/>
            <person name="Pickel B."/>
            <person name="Atanasova L."/>
            <person name="Karlsson M."/>
            <person name="Huettel B."/>
            <person name="Barry K.W."/>
            <person name="Haridas S."/>
            <person name="Chen C."/>
            <person name="Bauer D."/>
            <person name="Andreopoulos W."/>
            <person name="Pangilinan J."/>
            <person name="LaButti K."/>
            <person name="Riley R."/>
            <person name="Lipzen A."/>
            <person name="Clum A."/>
            <person name="Drula E."/>
            <person name="Henrissat B."/>
            <person name="Kohler A."/>
            <person name="Grigoriev I.V."/>
            <person name="Martin F.M."/>
            <person name="Hacquard S."/>
        </authorList>
    </citation>
    <scope>NUCLEOTIDE SEQUENCE</scope>
    <source>
        <strain evidence="5">MPI-CAGE-AT-0147</strain>
    </source>
</reference>
<dbReference type="PROSITE" id="PS51732">
    <property type="entry name" value="ASN_GLN_ASE_3"/>
    <property type="match status" value="1"/>
</dbReference>
<dbReference type="InterPro" id="IPR006034">
    <property type="entry name" value="Asparaginase/glutaminase-like"/>
</dbReference>
<dbReference type="InterPro" id="IPR037152">
    <property type="entry name" value="L-asparaginase_N_sf"/>
</dbReference>
<dbReference type="SMART" id="SM00870">
    <property type="entry name" value="Asparaginase"/>
    <property type="match status" value="1"/>
</dbReference>
<protein>
    <submittedName>
        <fullName evidence="5">Asparaginase/glutaminase</fullName>
    </submittedName>
</protein>
<dbReference type="AlphaFoldDB" id="A0A9P9I9N3"/>
<dbReference type="Gene3D" id="3.40.50.1170">
    <property type="entry name" value="L-asparaginase, N-terminal domain"/>
    <property type="match status" value="1"/>
</dbReference>
<dbReference type="Pfam" id="PF00710">
    <property type="entry name" value="Asparaginase"/>
    <property type="match status" value="1"/>
</dbReference>
<feature type="binding site" evidence="2">
    <location>
        <position position="124"/>
    </location>
    <ligand>
        <name>substrate</name>
    </ligand>
</feature>
<dbReference type="PRINTS" id="PR00139">
    <property type="entry name" value="ASNGLNASE"/>
</dbReference>
<dbReference type="OrthoDB" id="5091939at2759"/>
<dbReference type="Proteomes" id="UP000738349">
    <property type="component" value="Unassembled WGS sequence"/>
</dbReference>
<dbReference type="PIRSF" id="PIRSF001220">
    <property type="entry name" value="L-ASNase_gatD"/>
    <property type="match status" value="1"/>
</dbReference>
<dbReference type="PANTHER" id="PTHR11707">
    <property type="entry name" value="L-ASPARAGINASE"/>
    <property type="match status" value="1"/>
</dbReference>
<proteinExistence type="predicted"/>
<evidence type="ECO:0000256" key="3">
    <source>
        <dbReference type="SAM" id="SignalP"/>
    </source>
</evidence>
<feature type="signal peptide" evidence="3">
    <location>
        <begin position="1"/>
        <end position="28"/>
    </location>
</feature>
<dbReference type="InterPro" id="IPR027474">
    <property type="entry name" value="L-asparaginase_N"/>
</dbReference>
<keyword evidence="6" id="KW-1185">Reference proteome</keyword>
<name>A0A9P9I9N3_9HYPO</name>
<keyword evidence="3" id="KW-0732">Signal</keyword>
<dbReference type="InterPro" id="IPR036152">
    <property type="entry name" value="Asp/glu_Ase-like_sf"/>
</dbReference>
<feature type="binding site" evidence="2">
    <location>
        <begin position="157"/>
        <end position="158"/>
    </location>
    <ligand>
        <name>substrate</name>
    </ligand>
</feature>
<dbReference type="PANTHER" id="PTHR11707:SF28">
    <property type="entry name" value="60 KDA LYSOPHOSPHOLIPASE"/>
    <property type="match status" value="1"/>
</dbReference>
<feature type="chain" id="PRO_5040355980" evidence="3">
    <location>
        <begin position="29"/>
        <end position="393"/>
    </location>
</feature>
<dbReference type="SUPFAM" id="SSF53774">
    <property type="entry name" value="Glutaminase/Asparaginase"/>
    <property type="match status" value="1"/>
</dbReference>
<dbReference type="EMBL" id="JAGMUV010000040">
    <property type="protein sequence ID" value="KAH7111634.1"/>
    <property type="molecule type" value="Genomic_DNA"/>
</dbReference>
<dbReference type="PIRSF" id="PIRSF500176">
    <property type="entry name" value="L_ASNase"/>
    <property type="match status" value="1"/>
</dbReference>
<evidence type="ECO:0000256" key="1">
    <source>
        <dbReference type="PIRSR" id="PIRSR001220-1"/>
    </source>
</evidence>
<dbReference type="GO" id="GO:0004067">
    <property type="term" value="F:asparaginase activity"/>
    <property type="evidence" value="ECO:0007669"/>
    <property type="project" value="UniProtKB-UniRule"/>
</dbReference>
<gene>
    <name evidence="5" type="ORF">EDB81DRAFT_361909</name>
</gene>
<feature type="domain" description="L-asparaginase N-terminal" evidence="4">
    <location>
        <begin position="68"/>
        <end position="262"/>
    </location>
</feature>